<evidence type="ECO:0000313" key="2">
    <source>
        <dbReference type="EMBL" id="TNN88844.1"/>
    </source>
</evidence>
<evidence type="ECO:0000313" key="3">
    <source>
        <dbReference type="Proteomes" id="UP000314294"/>
    </source>
</evidence>
<dbReference type="EMBL" id="SRLO01000003">
    <property type="protein sequence ID" value="TNN88844.1"/>
    <property type="molecule type" value="Genomic_DNA"/>
</dbReference>
<dbReference type="Proteomes" id="UP000314294">
    <property type="component" value="Unassembled WGS sequence"/>
</dbReference>
<organism evidence="2 3">
    <name type="scientific">Liparis tanakae</name>
    <name type="common">Tanaka's snailfish</name>
    <dbReference type="NCBI Taxonomy" id="230148"/>
    <lineage>
        <taxon>Eukaryota</taxon>
        <taxon>Metazoa</taxon>
        <taxon>Chordata</taxon>
        <taxon>Craniata</taxon>
        <taxon>Vertebrata</taxon>
        <taxon>Euteleostomi</taxon>
        <taxon>Actinopterygii</taxon>
        <taxon>Neopterygii</taxon>
        <taxon>Teleostei</taxon>
        <taxon>Neoteleostei</taxon>
        <taxon>Acanthomorphata</taxon>
        <taxon>Eupercaria</taxon>
        <taxon>Perciformes</taxon>
        <taxon>Cottioidei</taxon>
        <taxon>Cottales</taxon>
        <taxon>Liparidae</taxon>
        <taxon>Liparis</taxon>
    </lineage>
</organism>
<name>A0A4Z2JGC1_9TELE</name>
<feature type="region of interest" description="Disordered" evidence="1">
    <location>
        <begin position="29"/>
        <end position="109"/>
    </location>
</feature>
<keyword evidence="3" id="KW-1185">Reference proteome</keyword>
<comment type="caution">
    <text evidence="2">The sequence shown here is derived from an EMBL/GenBank/DDBJ whole genome shotgun (WGS) entry which is preliminary data.</text>
</comment>
<feature type="compositionally biased region" description="Polar residues" evidence="1">
    <location>
        <begin position="54"/>
        <end position="68"/>
    </location>
</feature>
<proteinExistence type="predicted"/>
<gene>
    <name evidence="2" type="ORF">EYF80_000722</name>
</gene>
<reference evidence="2 3" key="1">
    <citation type="submission" date="2019-03" db="EMBL/GenBank/DDBJ databases">
        <title>First draft genome of Liparis tanakae, snailfish: a comprehensive survey of snailfish specific genes.</title>
        <authorList>
            <person name="Kim W."/>
            <person name="Song I."/>
            <person name="Jeong J.-H."/>
            <person name="Kim D."/>
            <person name="Kim S."/>
            <person name="Ryu S."/>
            <person name="Song J.Y."/>
            <person name="Lee S.K."/>
        </authorList>
    </citation>
    <scope>NUCLEOTIDE SEQUENCE [LARGE SCALE GENOMIC DNA]</scope>
    <source>
        <tissue evidence="2">Muscle</tissue>
    </source>
</reference>
<protein>
    <submittedName>
        <fullName evidence="2">Uncharacterized protein</fullName>
    </submittedName>
</protein>
<evidence type="ECO:0000256" key="1">
    <source>
        <dbReference type="SAM" id="MobiDB-lite"/>
    </source>
</evidence>
<sequence length="109" mass="11841">MGTASDQHHCLGSDFLLLYFPHIPLSLADKEDQEERGMQPPGRGLEPGHLPVQVSLSGSPMSDWTQKPSRGHEARARASNLSAWKDSRIECQQANNAPSVSDTPGPNNP</sequence>
<accession>A0A4Z2JGC1</accession>
<feature type="compositionally biased region" description="Polar residues" evidence="1">
    <location>
        <begin position="90"/>
        <end position="109"/>
    </location>
</feature>
<dbReference type="AlphaFoldDB" id="A0A4Z2JGC1"/>